<proteinExistence type="predicted"/>
<feature type="transmembrane region" description="Helical" evidence="1">
    <location>
        <begin position="122"/>
        <end position="139"/>
    </location>
</feature>
<comment type="caution">
    <text evidence="3">The sequence shown here is derived from an EMBL/GenBank/DDBJ whole genome shotgun (WGS) entry which is preliminary data.</text>
</comment>
<feature type="transmembrane region" description="Helical" evidence="1">
    <location>
        <begin position="68"/>
        <end position="87"/>
    </location>
</feature>
<evidence type="ECO:0000313" key="4">
    <source>
        <dbReference type="Proteomes" id="UP000016368"/>
    </source>
</evidence>
<dbReference type="PANTHER" id="PTHR22911">
    <property type="entry name" value="ACYL-MALONYL CONDENSING ENZYME-RELATED"/>
    <property type="match status" value="1"/>
</dbReference>
<dbReference type="Proteomes" id="UP000016368">
    <property type="component" value="Unassembled WGS sequence"/>
</dbReference>
<dbReference type="OrthoDB" id="5295396at2"/>
<feature type="transmembrane region" description="Helical" evidence="1">
    <location>
        <begin position="37"/>
        <end position="56"/>
    </location>
</feature>
<dbReference type="PANTHER" id="PTHR22911:SF79">
    <property type="entry name" value="MOBA-LIKE NTP TRANSFERASE DOMAIN-CONTAINING PROTEIN"/>
    <property type="match status" value="1"/>
</dbReference>
<dbReference type="InterPro" id="IPR000620">
    <property type="entry name" value="EamA_dom"/>
</dbReference>
<feature type="transmembrane region" description="Helical" evidence="1">
    <location>
        <begin position="151"/>
        <end position="170"/>
    </location>
</feature>
<dbReference type="InterPro" id="IPR037185">
    <property type="entry name" value="EmrE-like"/>
</dbReference>
<dbReference type="STRING" id="887062.HGR_10802"/>
<evidence type="ECO:0000313" key="3">
    <source>
        <dbReference type="EMBL" id="EGI76506.1"/>
    </source>
</evidence>
<evidence type="ECO:0000256" key="1">
    <source>
        <dbReference type="SAM" id="Phobius"/>
    </source>
</evidence>
<dbReference type="GO" id="GO:0016020">
    <property type="term" value="C:membrane"/>
    <property type="evidence" value="ECO:0007669"/>
    <property type="project" value="InterPro"/>
</dbReference>
<keyword evidence="4" id="KW-1185">Reference proteome</keyword>
<feature type="domain" description="EamA" evidence="2">
    <location>
        <begin position="10"/>
        <end position="138"/>
    </location>
</feature>
<dbReference type="SUPFAM" id="SSF103481">
    <property type="entry name" value="Multidrug resistance efflux transporter EmrE"/>
    <property type="match status" value="2"/>
</dbReference>
<dbReference type="eggNOG" id="COG0697">
    <property type="taxonomic scope" value="Bacteria"/>
</dbReference>
<protein>
    <recommendedName>
        <fullName evidence="2">EamA domain-containing protein</fullName>
    </recommendedName>
</protein>
<feature type="transmembrane region" description="Helical" evidence="1">
    <location>
        <begin position="93"/>
        <end position="115"/>
    </location>
</feature>
<gene>
    <name evidence="3" type="ORF">HGR_10802</name>
</gene>
<dbReference type="RefSeq" id="WP_006298232.1">
    <property type="nucleotide sequence ID" value="NZ_AEGR01000062.1"/>
</dbReference>
<dbReference type="Pfam" id="PF00892">
    <property type="entry name" value="EamA"/>
    <property type="match status" value="1"/>
</dbReference>
<reference evidence="3 4" key="1">
    <citation type="journal article" date="2011" name="EMBO J.">
        <title>Structural diversity of bacterial flagellar motors.</title>
        <authorList>
            <person name="Chen S."/>
            <person name="Beeby M."/>
            <person name="Murphy G.E."/>
            <person name="Leadbetter J.R."/>
            <person name="Hendrixson D.R."/>
            <person name="Briegel A."/>
            <person name="Li Z."/>
            <person name="Shi J."/>
            <person name="Tocheva E.I."/>
            <person name="Muller A."/>
            <person name="Dobro M.J."/>
            <person name="Jensen G.J."/>
        </authorList>
    </citation>
    <scope>NUCLEOTIDE SEQUENCE [LARGE SCALE GENOMIC DNA]</scope>
    <source>
        <strain evidence="3 4">ATCC 19624</strain>
    </source>
</reference>
<feature type="transmembrane region" description="Helical" evidence="1">
    <location>
        <begin position="12"/>
        <end position="31"/>
    </location>
</feature>
<accession>F3KUM6</accession>
<feature type="transmembrane region" description="Helical" evidence="1">
    <location>
        <begin position="213"/>
        <end position="234"/>
    </location>
</feature>
<dbReference type="EMBL" id="AEGR01000062">
    <property type="protein sequence ID" value="EGI76506.1"/>
    <property type="molecule type" value="Genomic_DNA"/>
</dbReference>
<keyword evidence="1" id="KW-0472">Membrane</keyword>
<name>F3KUM6_9BURK</name>
<sequence length="303" mass="32577">MSLDRSRQRAALALLLNAFVWGCSWYPFRYLEDRGLHPLWATSLIYVLCLALLLAWRPNAWRPLLSSPWLWLLMAASGLTNVSFNWAVTIGDVVRVVLLFYLMPAWSVLLAWLLLRERPTQAALLRLVLALAGVVIVLKTPQSDWPLPVGLPDWLALAGGFTFALTNVLLRRLRALPEASRMGAMFGGGALLAATVALLGQSHGLATPPPTPALGWLVVALLTGLAFLAANAGLQYGAAHLPAAATSLIMLTEVMFASVSSVLLGAAELQARTLLGGVLILLAAAWAAWPERGNRTPGPDTSH</sequence>
<evidence type="ECO:0000259" key="2">
    <source>
        <dbReference type="Pfam" id="PF00892"/>
    </source>
</evidence>
<keyword evidence="1" id="KW-0812">Transmembrane</keyword>
<feature type="transmembrane region" description="Helical" evidence="1">
    <location>
        <begin position="269"/>
        <end position="289"/>
    </location>
</feature>
<dbReference type="AlphaFoldDB" id="F3KUM6"/>
<organism evidence="3 4">
    <name type="scientific">Hylemonella gracilis ATCC 19624</name>
    <dbReference type="NCBI Taxonomy" id="887062"/>
    <lineage>
        <taxon>Bacteria</taxon>
        <taxon>Pseudomonadati</taxon>
        <taxon>Pseudomonadota</taxon>
        <taxon>Betaproteobacteria</taxon>
        <taxon>Burkholderiales</taxon>
        <taxon>Comamonadaceae</taxon>
        <taxon>Hylemonella</taxon>
    </lineage>
</organism>
<feature type="transmembrane region" description="Helical" evidence="1">
    <location>
        <begin position="182"/>
        <end position="201"/>
    </location>
</feature>
<keyword evidence="1" id="KW-1133">Transmembrane helix</keyword>
<feature type="transmembrane region" description="Helical" evidence="1">
    <location>
        <begin position="241"/>
        <end position="263"/>
    </location>
</feature>